<reference evidence="1 2" key="1">
    <citation type="submission" date="2017-09" db="EMBL/GenBank/DDBJ databases">
        <title>Metagenomic Analysis Reveals Denitrifying Candidatus Accumulibacter and Flanking Population as a Source of N2O.</title>
        <authorList>
            <person name="Gao H."/>
            <person name="Mao Y."/>
            <person name="Zhao X."/>
            <person name="Liu W.-T."/>
            <person name="Zhang T."/>
            <person name="Wells G."/>
        </authorList>
    </citation>
    <scope>NUCLEOTIDE SEQUENCE [LARGE SCALE GENOMIC DNA]</scope>
    <source>
        <strain evidence="1">CANDO_2_IC</strain>
    </source>
</reference>
<sequence length="105" mass="11481">MRSPEHVHATEAQLDELLALAGATFPAPQYELLRQVLATFSFVMQALQNAKASLARFRKMLFGATTARERRLLDQAVGTHDNAAAEQASTTPLAACRTFPAQIQI</sequence>
<proteinExistence type="predicted"/>
<evidence type="ECO:0000313" key="1">
    <source>
        <dbReference type="EMBL" id="MQM32707.1"/>
    </source>
</evidence>
<accession>A0A6A7RYV0</accession>
<comment type="caution">
    <text evidence="1">The sequence shown here is derived from an EMBL/GenBank/DDBJ whole genome shotgun (WGS) entry which is preliminary data.</text>
</comment>
<dbReference type="AlphaFoldDB" id="A0A6A7RYV0"/>
<dbReference type="Proteomes" id="UP000342300">
    <property type="component" value="Unassembled WGS sequence"/>
</dbReference>
<gene>
    <name evidence="1" type="ORF">CRU78_20340</name>
</gene>
<evidence type="ECO:0000313" key="2">
    <source>
        <dbReference type="Proteomes" id="UP000342300"/>
    </source>
</evidence>
<organism evidence="1 2">
    <name type="scientific">Candidatus Accumulibacter phosphatis</name>
    <dbReference type="NCBI Taxonomy" id="327160"/>
    <lineage>
        <taxon>Bacteria</taxon>
        <taxon>Pseudomonadati</taxon>
        <taxon>Pseudomonadota</taxon>
        <taxon>Betaproteobacteria</taxon>
        <taxon>Candidatus Accumulibacter</taxon>
    </lineage>
</organism>
<name>A0A6A7RYV0_9PROT</name>
<protein>
    <submittedName>
        <fullName evidence="1">Uncharacterized protein</fullName>
    </submittedName>
</protein>
<dbReference type="EMBL" id="PDHS01000603">
    <property type="protein sequence ID" value="MQM32707.1"/>
    <property type="molecule type" value="Genomic_DNA"/>
</dbReference>